<sequence>MQPESFAQNLAFLCSYHPSIASVCRRLQINRQQFNKYLSGQSLPSRRNLRRICDFFGVSEAELLMDHQRFAEIVGLRRRPPIEHASTDLMFHIEQLYEHSGDLGRYVGYYFRYFYSFGHAGKIIKCLVALYESKGRYYWKSIERLQIPGRQGVRTSRYSAALLFLGDRIFALEYETVVRSSVTEIILYPSYQSSLHYLIGVQTGMPLLRGRKPAAAIVLFEYLGRFIDRRKALRSCGLFDGDDPAIDANICSIIRNRIPEGNFVLETEEV</sequence>
<dbReference type="InterPro" id="IPR001387">
    <property type="entry name" value="Cro/C1-type_HTH"/>
</dbReference>
<dbReference type="Proteomes" id="UP000231987">
    <property type="component" value="Unassembled WGS sequence"/>
</dbReference>
<dbReference type="SUPFAM" id="SSF47413">
    <property type="entry name" value="lambda repressor-like DNA-binding domains"/>
    <property type="match status" value="1"/>
</dbReference>
<evidence type="ECO:0000259" key="1">
    <source>
        <dbReference type="PROSITE" id="PS50943"/>
    </source>
</evidence>
<accession>A0A2J0YU06</accession>
<protein>
    <submittedName>
        <fullName evidence="2">Transcriptional regulator</fullName>
    </submittedName>
</protein>
<dbReference type="Pfam" id="PF13560">
    <property type="entry name" value="HTH_31"/>
    <property type="match status" value="1"/>
</dbReference>
<feature type="domain" description="HTH cro/C1-type" evidence="1">
    <location>
        <begin position="19"/>
        <end position="63"/>
    </location>
</feature>
<dbReference type="Gene3D" id="1.10.260.40">
    <property type="entry name" value="lambda repressor-like DNA-binding domains"/>
    <property type="match status" value="1"/>
</dbReference>
<comment type="caution">
    <text evidence="2">The sequence shown here is derived from an EMBL/GenBank/DDBJ whole genome shotgun (WGS) entry which is preliminary data.</text>
</comment>
<reference evidence="2 3" key="1">
    <citation type="submission" date="2017-06" db="EMBL/GenBank/DDBJ databases">
        <title>Ensifer strains isolated from leguminous trees and herbs display diverse denitrification phenotypes with some acting as strong N2O sinks.</title>
        <authorList>
            <person name="Woliy K."/>
            <person name="Mania D."/>
            <person name="Bakken L.R."/>
            <person name="Frostegard A."/>
        </authorList>
    </citation>
    <scope>NUCLEOTIDE SEQUENCE [LARGE SCALE GENOMIC DNA]</scope>
    <source>
        <strain evidence="2 3">AC50a</strain>
    </source>
</reference>
<dbReference type="AlphaFoldDB" id="A0A2J0YU06"/>
<dbReference type="GO" id="GO:0003677">
    <property type="term" value="F:DNA binding"/>
    <property type="evidence" value="ECO:0007669"/>
    <property type="project" value="InterPro"/>
</dbReference>
<dbReference type="PROSITE" id="PS50943">
    <property type="entry name" value="HTH_CROC1"/>
    <property type="match status" value="1"/>
</dbReference>
<evidence type="ECO:0000313" key="3">
    <source>
        <dbReference type="Proteomes" id="UP000231987"/>
    </source>
</evidence>
<dbReference type="RefSeq" id="WP_100674761.1">
    <property type="nucleotide sequence ID" value="NZ_NJGD01000027.1"/>
</dbReference>
<gene>
    <name evidence="2" type="ORF">CEJ86_30565</name>
</gene>
<organism evidence="2 3">
    <name type="scientific">Rhizobium meliloti</name>
    <name type="common">Ensifer meliloti</name>
    <name type="synonym">Sinorhizobium meliloti</name>
    <dbReference type="NCBI Taxonomy" id="382"/>
    <lineage>
        <taxon>Bacteria</taxon>
        <taxon>Pseudomonadati</taxon>
        <taxon>Pseudomonadota</taxon>
        <taxon>Alphaproteobacteria</taxon>
        <taxon>Hyphomicrobiales</taxon>
        <taxon>Rhizobiaceae</taxon>
        <taxon>Sinorhizobium/Ensifer group</taxon>
        <taxon>Sinorhizobium</taxon>
    </lineage>
</organism>
<proteinExistence type="predicted"/>
<dbReference type="InterPro" id="IPR010982">
    <property type="entry name" value="Lambda_DNA-bd_dom_sf"/>
</dbReference>
<evidence type="ECO:0000313" key="2">
    <source>
        <dbReference type="EMBL" id="PJR09851.1"/>
    </source>
</evidence>
<dbReference type="EMBL" id="NJGD01000027">
    <property type="protein sequence ID" value="PJR09851.1"/>
    <property type="molecule type" value="Genomic_DNA"/>
</dbReference>
<name>A0A2J0YU06_RHIML</name>